<organism evidence="2 3">
    <name type="scientific">Polaromonas naphthalenivorans (strain CJ2)</name>
    <dbReference type="NCBI Taxonomy" id="365044"/>
    <lineage>
        <taxon>Bacteria</taxon>
        <taxon>Pseudomonadati</taxon>
        <taxon>Pseudomonadota</taxon>
        <taxon>Betaproteobacteria</taxon>
        <taxon>Burkholderiales</taxon>
        <taxon>Comamonadaceae</taxon>
        <taxon>Polaromonas</taxon>
    </lineage>
</organism>
<dbReference type="EMBL" id="CP000530">
    <property type="protein sequence ID" value="ABM39490.1"/>
    <property type="molecule type" value="Genomic_DNA"/>
</dbReference>
<evidence type="ECO:0000313" key="3">
    <source>
        <dbReference type="Proteomes" id="UP000000644"/>
    </source>
</evidence>
<geneLocation type="plasmid" evidence="2 3">
    <name>pPNAP01</name>
</geneLocation>
<sequence length="151" mass="17245">MHVLSRQLDDQCSSLSPPITRQKTNFPIGIHDQKVTSEKEPQPVDKSIKKYPMGLFYVSYVLVVGAMFLKFPIHSLIIGIVFLVLSVTMICRSQKPFVEPVFEVDLDEDDSCSLVGRNAQQQEFDYDFFDFENARINSNLGQQKAILEINK</sequence>
<accession>A1VV12</accession>
<keyword evidence="2" id="KW-0614">Plasmid</keyword>
<keyword evidence="3" id="KW-1185">Reference proteome</keyword>
<proteinExistence type="predicted"/>
<dbReference type="KEGG" id="pna:Pnap_4207"/>
<dbReference type="Proteomes" id="UP000000644">
    <property type="component" value="Plasmid pPNAP01"/>
</dbReference>
<dbReference type="HOGENOM" id="CLU_1729697_0_0_4"/>
<protein>
    <submittedName>
        <fullName evidence="2">Uncharacterized protein</fullName>
    </submittedName>
</protein>
<dbReference type="AlphaFoldDB" id="A1VV12"/>
<feature type="region of interest" description="Disordered" evidence="1">
    <location>
        <begin position="1"/>
        <end position="24"/>
    </location>
</feature>
<feature type="compositionally biased region" description="Polar residues" evidence="1">
    <location>
        <begin position="10"/>
        <end position="24"/>
    </location>
</feature>
<dbReference type="RefSeq" id="WP_011797863.1">
    <property type="nucleotide sequence ID" value="NC_008757.1"/>
</dbReference>
<reference evidence="3" key="1">
    <citation type="journal article" date="2009" name="Environ. Microbiol.">
        <title>The genome of Polaromonas naphthalenivorans strain CJ2, isolated from coal tar-contaminated sediment, reveals physiological and metabolic versatility and evolution through extensive horizontal gene transfer.</title>
        <authorList>
            <person name="Yagi J.M."/>
            <person name="Sims D."/>
            <person name="Brettin T."/>
            <person name="Bruce D."/>
            <person name="Madsen E.L."/>
        </authorList>
    </citation>
    <scope>NUCLEOTIDE SEQUENCE [LARGE SCALE GENOMIC DNA]</scope>
    <source>
        <strain evidence="3">CJ2</strain>
        <plasmid evidence="3">Plasmid pPNAP01</plasmid>
    </source>
</reference>
<evidence type="ECO:0000313" key="2">
    <source>
        <dbReference type="EMBL" id="ABM39490.1"/>
    </source>
</evidence>
<name>A1VV12_POLNA</name>
<gene>
    <name evidence="2" type="ordered locus">Pnap_4207</name>
</gene>
<evidence type="ECO:0000256" key="1">
    <source>
        <dbReference type="SAM" id="MobiDB-lite"/>
    </source>
</evidence>